<reference evidence="1 2" key="1">
    <citation type="submission" date="2013-10" db="EMBL/GenBank/DDBJ databases">
        <authorList>
            <person name="Wang G."/>
            <person name="Zhuang W."/>
        </authorList>
    </citation>
    <scope>NUCLEOTIDE SEQUENCE [LARGE SCALE GENOMIC DNA]</scope>
    <source>
        <strain evidence="1 2">DSM 20118</strain>
    </source>
</reference>
<dbReference type="Pfam" id="PF01987">
    <property type="entry name" value="AIM24"/>
    <property type="match status" value="1"/>
</dbReference>
<evidence type="ECO:0000313" key="1">
    <source>
        <dbReference type="EMBL" id="KGM00546.1"/>
    </source>
</evidence>
<dbReference type="InterPro" id="IPR016031">
    <property type="entry name" value="Trp_RNA-bd_attenuator-like_dom"/>
</dbReference>
<protein>
    <recommendedName>
        <fullName evidence="3">AIM24 family protein</fullName>
    </recommendedName>
</protein>
<dbReference type="InterPro" id="IPR036983">
    <property type="entry name" value="AIM24_sf"/>
</dbReference>
<dbReference type="AlphaFoldDB" id="A0A0A0B5K1"/>
<evidence type="ECO:0008006" key="3">
    <source>
        <dbReference type="Google" id="ProtNLM"/>
    </source>
</evidence>
<dbReference type="Proteomes" id="UP000029833">
    <property type="component" value="Unassembled WGS sequence"/>
</dbReference>
<dbReference type="PANTHER" id="PTHR38074">
    <property type="entry name" value="ALTERED INHERITANCE OF MITOCHONDRIA PROTEIN 24, MITOCHONDRIAL"/>
    <property type="match status" value="1"/>
</dbReference>
<dbReference type="RefSeq" id="WP_034635147.1">
    <property type="nucleotide sequence ID" value="NZ_AXNT01000193.1"/>
</dbReference>
<dbReference type="Gene3D" id="3.60.160.10">
    <property type="entry name" value="Mitochondrial biogenesis AIM24"/>
    <property type="match status" value="1"/>
</dbReference>
<gene>
    <name evidence="1" type="ORF">Q760_08065</name>
</gene>
<evidence type="ECO:0000313" key="2">
    <source>
        <dbReference type="Proteomes" id="UP000029833"/>
    </source>
</evidence>
<dbReference type="SUPFAM" id="SSF51219">
    <property type="entry name" value="TRAP-like"/>
    <property type="match status" value="1"/>
</dbReference>
<dbReference type="STRING" id="1408250.Q760_08065"/>
<keyword evidence="2" id="KW-1185">Reference proteome</keyword>
<comment type="caution">
    <text evidence="1">The sequence shown here is derived from an EMBL/GenBank/DDBJ whole genome shotgun (WGS) entry which is preliminary data.</text>
</comment>
<organism evidence="1 2">
    <name type="scientific">Cellulomonas cellasea DSM 20118</name>
    <dbReference type="NCBI Taxonomy" id="1408250"/>
    <lineage>
        <taxon>Bacteria</taxon>
        <taxon>Bacillati</taxon>
        <taxon>Actinomycetota</taxon>
        <taxon>Actinomycetes</taxon>
        <taxon>Micrococcales</taxon>
        <taxon>Cellulomonadaceae</taxon>
        <taxon>Cellulomonas</taxon>
    </lineage>
</organism>
<dbReference type="InterPro" id="IPR002838">
    <property type="entry name" value="AIM24"/>
</dbReference>
<dbReference type="PANTHER" id="PTHR38074:SF1">
    <property type="entry name" value="ALTERED INHERITANCE OF MITOCHONDRIA PROTEIN 24, MITOCHONDRIAL"/>
    <property type="match status" value="1"/>
</dbReference>
<dbReference type="OrthoDB" id="6048299at2"/>
<proteinExistence type="predicted"/>
<sequence>MAVLTADKRVLHADLQGDSVRAASGSMVAYTGRVEFKSAGMGGGGGFRAALKQKVAGESISLMTCTGSGRVYLAQDAMDVTVVQLQADTLTVESEHVLAVTEGLQLDVQFSGLRGMTTGQGLATTKISGTGQCAIMSHGPLIALAVTPGQPLVVDPDVYVAGVGQTQMSLVSGVSWRSMVGDGGGEPFSLRFEGQGTVYIQPAER</sequence>
<name>A0A0A0B5K1_9CELL</name>
<accession>A0A0A0B5K1</accession>
<dbReference type="EMBL" id="AXNT01000193">
    <property type="protein sequence ID" value="KGM00546.1"/>
    <property type="molecule type" value="Genomic_DNA"/>
</dbReference>